<dbReference type="PANTHER" id="PTHR31974:SF2">
    <property type="entry name" value="BIOGENESIS OF LYSOSOME-RELATED ORGANELLES COMPLEX 1 SUBUNIT 3"/>
    <property type="match status" value="1"/>
</dbReference>
<protein>
    <recommendedName>
        <fullName evidence="2">Biogenesis of lysosome-related organelles complex 1 subunit 3</fullName>
    </recommendedName>
</protein>
<dbReference type="InterPro" id="IPR017245">
    <property type="entry name" value="BLOC-1_complex_su-3"/>
</dbReference>
<evidence type="ECO:0000256" key="3">
    <source>
        <dbReference type="SAM" id="MobiDB-lite"/>
    </source>
</evidence>
<accession>L7LZK4</accession>
<proteinExistence type="evidence at transcript level"/>
<feature type="region of interest" description="Disordered" evidence="3">
    <location>
        <begin position="1"/>
        <end position="75"/>
    </location>
</feature>
<dbReference type="PANTHER" id="PTHR31974">
    <property type="entry name" value="BIOGENESIS OF LYSOSOME-RELATED ORGANELLES COMPLEX 1 SUBUNIT 3"/>
    <property type="match status" value="1"/>
</dbReference>
<evidence type="ECO:0000313" key="4">
    <source>
        <dbReference type="EMBL" id="JAA57215.1"/>
    </source>
</evidence>
<reference evidence="4" key="1">
    <citation type="submission" date="2012-11" db="EMBL/GenBank/DDBJ databases">
        <authorList>
            <person name="Lucero-Rivera Y.E."/>
            <person name="Tovar-Ramirez D."/>
        </authorList>
    </citation>
    <scope>NUCLEOTIDE SEQUENCE</scope>
    <source>
        <tissue evidence="4">Salivary gland</tissue>
    </source>
</reference>
<feature type="compositionally biased region" description="Basic and acidic residues" evidence="3">
    <location>
        <begin position="63"/>
        <end position="72"/>
    </location>
</feature>
<name>L7LZK4_RHIPC</name>
<sequence length="168" mass="18288">MASEATDAELSAAAEPPTLSSGQQATVVCGEASESDDEDLSVSTSTVASDLGLSSASDSVTSSERRSAEPSQHRTLLHRKLRERNASLRKNVCELMRHPYQNAARELGAISQNLVRSHQLLQEVSASLRKLTNELFQIEDKLDTIQHCNIIPEITIPPSNHRASPECL</sequence>
<comment type="similarity">
    <text evidence="1">Belongs to the BLOC1S3 family.</text>
</comment>
<feature type="compositionally biased region" description="Low complexity" evidence="3">
    <location>
        <begin position="47"/>
        <end position="60"/>
    </location>
</feature>
<dbReference type="EMBL" id="GACK01007819">
    <property type="protein sequence ID" value="JAA57215.1"/>
    <property type="molecule type" value="mRNA"/>
</dbReference>
<reference evidence="4" key="2">
    <citation type="journal article" date="2015" name="J. Proteomics">
        <title>Sexual differences in the sialomes of the zebra tick, Rhipicephalus pulchellus.</title>
        <authorList>
            <person name="Tan A.W."/>
            <person name="Francischetti I.M."/>
            <person name="Slovak M."/>
            <person name="Kini R.M."/>
            <person name="Ribeiro J.M."/>
        </authorList>
    </citation>
    <scope>NUCLEOTIDE SEQUENCE</scope>
    <source>
        <tissue evidence="4">Salivary gland</tissue>
    </source>
</reference>
<evidence type="ECO:0000256" key="1">
    <source>
        <dbReference type="ARBA" id="ARBA00008942"/>
    </source>
</evidence>
<evidence type="ECO:0000256" key="2">
    <source>
        <dbReference type="ARBA" id="ARBA00019581"/>
    </source>
</evidence>
<dbReference type="AlphaFoldDB" id="L7LZK4"/>
<organism evidence="4">
    <name type="scientific">Rhipicephalus pulchellus</name>
    <name type="common">Yellow backed tick</name>
    <name type="synonym">Dermacentor pulchellus</name>
    <dbReference type="NCBI Taxonomy" id="72859"/>
    <lineage>
        <taxon>Eukaryota</taxon>
        <taxon>Metazoa</taxon>
        <taxon>Ecdysozoa</taxon>
        <taxon>Arthropoda</taxon>
        <taxon>Chelicerata</taxon>
        <taxon>Arachnida</taxon>
        <taxon>Acari</taxon>
        <taxon>Parasitiformes</taxon>
        <taxon>Ixodida</taxon>
        <taxon>Ixodoidea</taxon>
        <taxon>Ixodidae</taxon>
        <taxon>Rhipicephalinae</taxon>
        <taxon>Rhipicephalus</taxon>
        <taxon>Rhipicephalus</taxon>
    </lineage>
</organism>
<dbReference type="GO" id="GO:0031083">
    <property type="term" value="C:BLOC-1 complex"/>
    <property type="evidence" value="ECO:0007669"/>
    <property type="project" value="TreeGrafter"/>
</dbReference>
<dbReference type="Pfam" id="PF15753">
    <property type="entry name" value="BLOC1S3"/>
    <property type="match status" value="1"/>
</dbReference>